<evidence type="ECO:0000313" key="2">
    <source>
        <dbReference type="RefSeq" id="XP_073808038.1"/>
    </source>
</evidence>
<proteinExistence type="predicted"/>
<dbReference type="RefSeq" id="XP_073808038.1">
    <property type="nucleotide sequence ID" value="XM_073951937.1"/>
</dbReference>
<keyword evidence="1" id="KW-1185">Reference proteome</keyword>
<organism evidence="1 2">
    <name type="scientific">Danio rerio</name>
    <name type="common">Zebrafish</name>
    <name type="synonym">Brachydanio rerio</name>
    <dbReference type="NCBI Taxonomy" id="7955"/>
    <lineage>
        <taxon>Eukaryota</taxon>
        <taxon>Metazoa</taxon>
        <taxon>Chordata</taxon>
        <taxon>Craniata</taxon>
        <taxon>Vertebrata</taxon>
        <taxon>Euteleostomi</taxon>
        <taxon>Actinopterygii</taxon>
        <taxon>Neopterygii</taxon>
        <taxon>Teleostei</taxon>
        <taxon>Ostariophysi</taxon>
        <taxon>Cypriniformes</taxon>
        <taxon>Danionidae</taxon>
        <taxon>Danioninae</taxon>
        <taxon>Danio</taxon>
    </lineage>
</organism>
<sequence>MIIYWTTILNIFIMSDKVKGWNSSDITSPPNFKLQALDMWRLKIEWNINKNKQRIQVYEIQVGRTTNMDIIYSVNVSRGLHAVIWSSQLPLNCVNHAVRIRLITAASTFSSWSPWKTNYGEVSSDEILLFPDDQVLREGSTVMFCCVYPRDTSHISSMFLGNTAYKVINISPRVKAIRVDNLKATNTYGVNFYCDMTSDVAYNFVTFPPEKPQHFRCETADMRNIHCSWEILRAPNLNGSYRRTYTLLISDSRTVSCNFNPPSCGFKVVPHQITYNVTLLVRNSLGRESESDIFNITDRVFPMPQRLEATAGVFDSLVILHLNGSFSGLQLICQIELEPGGTVQELVQDGSDSVQLYLFRLQNLKPSTQFASRGRCAVQGKHWSHWTAQQLFITEPLVTVELWRQIKKHPNRNITLLWKPVSSDPQLYIEAYEVCVSSINPQRSVCMNVTQTQVELNADLHMYDVTVQAVIRTGLSVPSHITIPSAYTEEKAIFASHSVVKRIMGNDEGFQLTWTRDSGATCDYVVEWCILGIEPPCNLQWRKVPTNQTYLQLNAGDFTAGVQYMFKIYGCGADGPRLHEKQTGYLKELRPKQYPTLLSHPDITCSSVNLTWRFNEQDPKHPGFITGYVIRVRSESGSELLSFSESVNDPHSKSLTVSGLQENQPYTFHLAACTSAGCGPESRATFRTRQNYYLLMVKIGVPLLVLLGCCVCLWSYRNIIKGFLEESFSFLHIKAPDLDEDLYKASEKIRRLQIEDCKWCDVEILDIRHTALEKTYLSDAEDQNCALISPEITLSSLIKTSHHLNTDIWTNTGLTNFTYVSSAQPNSLKSKQLTEISSDYVTSVATYAKHGEANQS</sequence>
<accession>A0AC58JNH7</accession>
<dbReference type="Proteomes" id="UP000000437">
    <property type="component" value="Chromosome 5"/>
</dbReference>
<keyword evidence="2" id="KW-0675">Receptor</keyword>
<protein>
    <submittedName>
        <fullName evidence="2">Leukemia inhibitory factor receptor</fullName>
    </submittedName>
</protein>
<reference evidence="2" key="1">
    <citation type="submission" date="2025-08" db="UniProtKB">
        <authorList>
            <consortium name="RefSeq"/>
        </authorList>
    </citation>
    <scope>IDENTIFICATION</scope>
    <source>
        <strain evidence="2">Tuebingen</strain>
        <tissue evidence="2">Fibroblasts and whole tissue</tissue>
    </source>
</reference>
<evidence type="ECO:0000313" key="1">
    <source>
        <dbReference type="Proteomes" id="UP000000437"/>
    </source>
</evidence>
<name>A0AC58JNH7_DANRE</name>
<gene>
    <name evidence="2" type="primary">osmr</name>
</gene>